<protein>
    <submittedName>
        <fullName evidence="1">Uncharacterized protein</fullName>
    </submittedName>
</protein>
<dbReference type="EMBL" id="ML005228">
    <property type="protein sequence ID" value="RKP19404.1"/>
    <property type="molecule type" value="Genomic_DNA"/>
</dbReference>
<name>A0A4P9YJ33_ROZAC</name>
<dbReference type="AlphaFoldDB" id="A0A4P9YJ33"/>
<reference evidence="2" key="1">
    <citation type="journal article" date="2018" name="Nat. Microbiol.">
        <title>Leveraging single-cell genomics to expand the fungal tree of life.</title>
        <authorList>
            <person name="Ahrendt S.R."/>
            <person name="Quandt C.A."/>
            <person name="Ciobanu D."/>
            <person name="Clum A."/>
            <person name="Salamov A."/>
            <person name="Andreopoulos B."/>
            <person name="Cheng J.F."/>
            <person name="Woyke T."/>
            <person name="Pelin A."/>
            <person name="Henrissat B."/>
            <person name="Reynolds N.K."/>
            <person name="Benny G.L."/>
            <person name="Smith M.E."/>
            <person name="James T.Y."/>
            <person name="Grigoriev I.V."/>
        </authorList>
    </citation>
    <scope>NUCLEOTIDE SEQUENCE [LARGE SCALE GENOMIC DNA]</scope>
    <source>
        <strain evidence="2">CSF55</strain>
    </source>
</reference>
<accession>A0A4P9YJ33</accession>
<gene>
    <name evidence="1" type="ORF">ROZALSC1DRAFT_22314</name>
</gene>
<proteinExistence type="predicted"/>
<evidence type="ECO:0000313" key="1">
    <source>
        <dbReference type="EMBL" id="RKP19404.1"/>
    </source>
</evidence>
<sequence length="242" mass="27815">MLEKTKDVVKQEKKIKNMYLITFDIVFTPFQNIKIDVLHRRIFGIMQSYGIMLPVETEKTKTVTHRQPENGSMDCRLGQKTHHVLDPCRVLRYTSHHLQPFCILMTISRIATLIWDITMRGYCQHRSQWFYSNAGYAISFKPLISHAVITVFDKQGATIFVGPKLCLFNDCEHIERPRVDNDIPNVVTAQPSLNQSHSLKFAQNQPGCSSTPVAYIGEIYECFDIVVLKSLTGCEQQCIRCD</sequence>
<evidence type="ECO:0000313" key="2">
    <source>
        <dbReference type="Proteomes" id="UP000281549"/>
    </source>
</evidence>
<organism evidence="1 2">
    <name type="scientific">Rozella allomycis (strain CSF55)</name>
    <dbReference type="NCBI Taxonomy" id="988480"/>
    <lineage>
        <taxon>Eukaryota</taxon>
        <taxon>Fungi</taxon>
        <taxon>Fungi incertae sedis</taxon>
        <taxon>Cryptomycota</taxon>
        <taxon>Cryptomycota incertae sedis</taxon>
        <taxon>Rozella</taxon>
    </lineage>
</organism>
<dbReference type="Proteomes" id="UP000281549">
    <property type="component" value="Unassembled WGS sequence"/>
</dbReference>